<evidence type="ECO:0000256" key="1">
    <source>
        <dbReference type="SAM" id="Phobius"/>
    </source>
</evidence>
<proteinExistence type="predicted"/>
<feature type="transmembrane region" description="Helical" evidence="1">
    <location>
        <begin position="69"/>
        <end position="89"/>
    </location>
</feature>
<accession>A0A1F4WJI2</accession>
<organism evidence="2 3">
    <name type="scientific">candidate division WWE3 bacterium RIFOXYC1_FULL_39_7</name>
    <dbReference type="NCBI Taxonomy" id="1802643"/>
    <lineage>
        <taxon>Bacteria</taxon>
        <taxon>Katanobacteria</taxon>
    </lineage>
</organism>
<gene>
    <name evidence="2" type="ORF">A2415_03260</name>
</gene>
<keyword evidence="1" id="KW-0812">Transmembrane</keyword>
<evidence type="ECO:0000313" key="3">
    <source>
        <dbReference type="Proteomes" id="UP000179113"/>
    </source>
</evidence>
<keyword evidence="1" id="KW-1133">Transmembrane helix</keyword>
<name>A0A1F4WJI2_UNCKA</name>
<reference evidence="2 3" key="1">
    <citation type="journal article" date="2016" name="Nat. Commun.">
        <title>Thousands of microbial genomes shed light on interconnected biogeochemical processes in an aquifer system.</title>
        <authorList>
            <person name="Anantharaman K."/>
            <person name="Brown C.T."/>
            <person name="Hug L.A."/>
            <person name="Sharon I."/>
            <person name="Castelle C.J."/>
            <person name="Probst A.J."/>
            <person name="Thomas B.C."/>
            <person name="Singh A."/>
            <person name="Wilkins M.J."/>
            <person name="Karaoz U."/>
            <person name="Brodie E.L."/>
            <person name="Williams K.H."/>
            <person name="Hubbard S.S."/>
            <person name="Banfield J.F."/>
        </authorList>
    </citation>
    <scope>NUCLEOTIDE SEQUENCE [LARGE SCALE GENOMIC DNA]</scope>
</reference>
<dbReference type="Proteomes" id="UP000179113">
    <property type="component" value="Unassembled WGS sequence"/>
</dbReference>
<dbReference type="EMBL" id="MEWA01000019">
    <property type="protein sequence ID" value="OGC69567.1"/>
    <property type="molecule type" value="Genomic_DNA"/>
</dbReference>
<comment type="caution">
    <text evidence="2">The sequence shown here is derived from an EMBL/GenBank/DDBJ whole genome shotgun (WGS) entry which is preliminary data.</text>
</comment>
<dbReference type="AlphaFoldDB" id="A0A1F4WJI2"/>
<feature type="transmembrane region" description="Helical" evidence="1">
    <location>
        <begin position="16"/>
        <end position="37"/>
    </location>
</feature>
<evidence type="ECO:0000313" key="2">
    <source>
        <dbReference type="EMBL" id="OGC69567.1"/>
    </source>
</evidence>
<feature type="transmembrane region" description="Helical" evidence="1">
    <location>
        <begin position="43"/>
        <end position="62"/>
    </location>
</feature>
<sequence>MVTHDKKRTTNPKLSVIALLIFGVLSAHSLLGSFGLYVITEEMLIVSAIIRIITGIYITIGFYERSSRLLALITALSVTFTIANLSLLLK</sequence>
<keyword evidence="1" id="KW-0472">Membrane</keyword>
<protein>
    <submittedName>
        <fullName evidence="2">Uncharacterized protein</fullName>
    </submittedName>
</protein>